<evidence type="ECO:0000313" key="4">
    <source>
        <dbReference type="Proteomes" id="UP000255231"/>
    </source>
</evidence>
<evidence type="ECO:0000313" key="2">
    <source>
        <dbReference type="EMBL" id="SUX43487.1"/>
    </source>
</evidence>
<evidence type="ECO:0000313" key="1">
    <source>
        <dbReference type="EMBL" id="SIR24658.1"/>
    </source>
</evidence>
<evidence type="ECO:0000313" key="3">
    <source>
        <dbReference type="Proteomes" id="UP000185725"/>
    </source>
</evidence>
<dbReference type="EMBL" id="UFVS01000001">
    <property type="protein sequence ID" value="SUX43487.1"/>
    <property type="molecule type" value="Genomic_DNA"/>
</dbReference>
<accession>A0A381FAE5</accession>
<name>A0A381FAE5_9FLAO</name>
<reference evidence="2 4" key="2">
    <citation type="submission" date="2018-06" db="EMBL/GenBank/DDBJ databases">
        <authorList>
            <consortium name="Pathogen Informatics"/>
            <person name="Doyle S."/>
        </authorList>
    </citation>
    <scope>NUCLEOTIDE SEQUENCE [LARGE SCALE GENOMIC DNA]</scope>
    <source>
        <strain evidence="2 4">NCTC13560</strain>
    </source>
</reference>
<protein>
    <submittedName>
        <fullName evidence="2">Uncharacterized protein</fullName>
    </submittedName>
</protein>
<dbReference type="Proteomes" id="UP000185725">
    <property type="component" value="Unassembled WGS sequence"/>
</dbReference>
<dbReference type="GeneID" id="303673480"/>
<reference evidence="1 3" key="1">
    <citation type="submission" date="2017-01" db="EMBL/GenBank/DDBJ databases">
        <authorList>
            <person name="Varghese N."/>
            <person name="Submissions S."/>
        </authorList>
    </citation>
    <scope>NUCLEOTIDE SEQUENCE [LARGE SCALE GENOMIC DNA]</scope>
    <source>
        <strain evidence="1 3">ATCC 27950</strain>
    </source>
</reference>
<dbReference type="Proteomes" id="UP000255231">
    <property type="component" value="Unassembled WGS sequence"/>
</dbReference>
<keyword evidence="3" id="KW-1185">Reference proteome</keyword>
<dbReference type="KEGG" id="cil:EG358_07200"/>
<gene>
    <name evidence="2" type="ORF">NCTC13560_02046</name>
    <name evidence="1" type="ORF">SAMN05421682_115105</name>
</gene>
<dbReference type="EMBL" id="FTMF01000015">
    <property type="protein sequence ID" value="SIR24658.1"/>
    <property type="molecule type" value="Genomic_DNA"/>
</dbReference>
<proteinExistence type="predicted"/>
<sequence length="91" mass="10677">MNNNMDESGKKLTDSLKSANESWIEFNKAAYHCMADYSSKLRLVSSEDDFLHNFDIVYQFPEEHNEEFLIMVTQGLSYKEAFDLLKDTYSF</sequence>
<dbReference type="AlphaFoldDB" id="A0A381FAE5"/>
<organism evidence="2 4">
    <name type="scientific">Chryseobacterium indoltheticum</name>
    <dbReference type="NCBI Taxonomy" id="254"/>
    <lineage>
        <taxon>Bacteria</taxon>
        <taxon>Pseudomonadati</taxon>
        <taxon>Bacteroidota</taxon>
        <taxon>Flavobacteriia</taxon>
        <taxon>Flavobacteriales</taxon>
        <taxon>Weeksellaceae</taxon>
        <taxon>Chryseobacterium group</taxon>
        <taxon>Chryseobacterium</taxon>
    </lineage>
</organism>
<dbReference type="RefSeq" id="WP_076562358.1">
    <property type="nucleotide sequence ID" value="NZ_CP033929.1"/>
</dbReference>